<dbReference type="RefSeq" id="WP_072861068.1">
    <property type="nucleotide sequence ID" value="NZ_FQUX01000002.1"/>
</dbReference>
<keyword evidence="3" id="KW-1185">Reference proteome</keyword>
<evidence type="ECO:0000313" key="2">
    <source>
        <dbReference type="EMBL" id="SHE97358.1"/>
    </source>
</evidence>
<keyword evidence="1" id="KW-0812">Transmembrane</keyword>
<dbReference type="AlphaFoldDB" id="A0A1M4XVB6"/>
<evidence type="ECO:0000256" key="1">
    <source>
        <dbReference type="SAM" id="Phobius"/>
    </source>
</evidence>
<dbReference type="EMBL" id="FQUX01000002">
    <property type="protein sequence ID" value="SHE97358.1"/>
    <property type="molecule type" value="Genomic_DNA"/>
</dbReference>
<feature type="transmembrane region" description="Helical" evidence="1">
    <location>
        <begin position="33"/>
        <end position="53"/>
    </location>
</feature>
<dbReference type="OrthoDB" id="1027826at2"/>
<evidence type="ECO:0000313" key="3">
    <source>
        <dbReference type="Proteomes" id="UP000184406"/>
    </source>
</evidence>
<feature type="transmembrane region" description="Helical" evidence="1">
    <location>
        <begin position="74"/>
        <end position="92"/>
    </location>
</feature>
<protein>
    <recommendedName>
        <fullName evidence="4">DUF4405 domain-containing protein</fullName>
    </recommendedName>
</protein>
<gene>
    <name evidence="2" type="ORF">SAMN03080594_102213</name>
</gene>
<organism evidence="2 3">
    <name type="scientific">Arenibacter palladensis</name>
    <dbReference type="NCBI Taxonomy" id="237373"/>
    <lineage>
        <taxon>Bacteria</taxon>
        <taxon>Pseudomonadati</taxon>
        <taxon>Bacteroidota</taxon>
        <taxon>Flavobacteriia</taxon>
        <taxon>Flavobacteriales</taxon>
        <taxon>Flavobacteriaceae</taxon>
        <taxon>Arenibacter</taxon>
    </lineage>
</organism>
<keyword evidence="1" id="KW-1133">Transmembrane helix</keyword>
<reference evidence="3" key="1">
    <citation type="submission" date="2016-11" db="EMBL/GenBank/DDBJ databases">
        <authorList>
            <person name="Varghese N."/>
            <person name="Submissions S."/>
        </authorList>
    </citation>
    <scope>NUCLEOTIDE SEQUENCE [LARGE SCALE GENOMIC DNA]</scope>
    <source>
        <strain evidence="3">DSM 17539</strain>
    </source>
</reference>
<dbReference type="Proteomes" id="UP000184406">
    <property type="component" value="Unassembled WGS sequence"/>
</dbReference>
<feature type="transmembrane region" description="Helical" evidence="1">
    <location>
        <begin position="5"/>
        <end position="27"/>
    </location>
</feature>
<proteinExistence type="predicted"/>
<accession>A0A1M4XVB6</accession>
<evidence type="ECO:0008006" key="4">
    <source>
        <dbReference type="Google" id="ProtNLM"/>
    </source>
</evidence>
<sequence>MDRRLLGNILLILLLILLGSGMLMYLMPFDKRVASIHTFFAMLFMLAMVFHIVNNKKPLKNYIVGKRLSKLNKLQFPLFSIIAFLLTLGLYFNISVLNDVYAFGNEMRNSRLGKVEKSFNFQIITLDNTVGDRNIGIELQKGDAFQYPLFAVWIENIEGEYIQTLYISRVISSSTFDYGNKVNGKWEPALIRRPESLPYWSHKRGIQAADGLYMPMGNSEDIDAYSGATPTGNFIINTKGRLEPGNYKVLVELNQSYDWNEHFSKDKFPNDEIYMGSGKVGQPSLIYAAEVTVSDFESTKYYVMDLIGHGHHSGADGKLYRDLSKITTAKQIAERLIVSIE</sequence>
<keyword evidence="1" id="KW-0472">Membrane</keyword>
<name>A0A1M4XVB6_9FLAO</name>